<feature type="domain" description="Mannitol dehydrogenase C-terminal" evidence="8">
    <location>
        <begin position="343"/>
        <end position="544"/>
    </location>
</feature>
<evidence type="ECO:0000256" key="6">
    <source>
        <dbReference type="ARBA" id="ARBA00048615"/>
    </source>
</evidence>
<dbReference type="GO" id="GO:0008926">
    <property type="term" value="F:mannitol-1-phosphate 5-dehydrogenase activity"/>
    <property type="evidence" value="ECO:0007669"/>
    <property type="project" value="UniProtKB-EC"/>
</dbReference>
<dbReference type="InterPro" id="IPR013118">
    <property type="entry name" value="Mannitol_DH_C"/>
</dbReference>
<dbReference type="InterPro" id="IPR008927">
    <property type="entry name" value="6-PGluconate_DH-like_C_sf"/>
</dbReference>
<dbReference type="Pfam" id="PF08125">
    <property type="entry name" value="Mannitol_dh_C"/>
    <property type="match status" value="1"/>
</dbReference>
<reference evidence="10" key="1">
    <citation type="submission" date="2023-11" db="EMBL/GenBank/DDBJ databases">
        <authorList>
            <person name="Helweg L.P."/>
            <person name="Kiel A."/>
            <person name="Hitz F."/>
            <person name="Ruckert-Reed C."/>
            <person name="Busche T."/>
            <person name="Kaltschmidt B."/>
            <person name="Kaltschmidt C."/>
        </authorList>
    </citation>
    <scope>NUCLEOTIDE SEQUENCE [LARGE SCALE GENOMIC DNA]</scope>
    <source>
        <strain evidence="10">4.1</strain>
    </source>
</reference>
<evidence type="ECO:0000256" key="5">
    <source>
        <dbReference type="ARBA" id="ARBA00023027"/>
    </source>
</evidence>
<organism evidence="9 10">
    <name type="scientific">Sanguibacter biliveldensis</name>
    <dbReference type="NCBI Taxonomy" id="3030830"/>
    <lineage>
        <taxon>Bacteria</taxon>
        <taxon>Bacillati</taxon>
        <taxon>Actinomycetota</taxon>
        <taxon>Actinomycetes</taxon>
        <taxon>Micrococcales</taxon>
        <taxon>Sanguibacteraceae</taxon>
        <taxon>Sanguibacter</taxon>
    </lineage>
</organism>
<dbReference type="Proteomes" id="UP001304340">
    <property type="component" value="Chromosome"/>
</dbReference>
<gene>
    <name evidence="9" type="ORF">SANBI_000520</name>
</gene>
<dbReference type="PANTHER" id="PTHR43362:SF1">
    <property type="entry name" value="MANNITOL DEHYDROGENASE 2-RELATED"/>
    <property type="match status" value="1"/>
</dbReference>
<keyword evidence="4" id="KW-0560">Oxidoreductase</keyword>
<keyword evidence="5" id="KW-0520">NAD</keyword>
<dbReference type="SUPFAM" id="SSF51735">
    <property type="entry name" value="NAD(P)-binding Rossmann-fold domains"/>
    <property type="match status" value="2"/>
</dbReference>
<dbReference type="InterPro" id="IPR036291">
    <property type="entry name" value="NAD(P)-bd_dom_sf"/>
</dbReference>
<evidence type="ECO:0000256" key="1">
    <source>
        <dbReference type="ARBA" id="ARBA00006541"/>
    </source>
</evidence>
<dbReference type="Gene3D" id="1.10.1040.10">
    <property type="entry name" value="N-(1-d-carboxylethyl)-l-norvaline Dehydrogenase, domain 2"/>
    <property type="match status" value="1"/>
</dbReference>
<protein>
    <recommendedName>
        <fullName evidence="3">Mannitol-1-phosphate 5-dehydrogenase</fullName>
        <ecNumber evidence="2">1.1.1.17</ecNumber>
    </recommendedName>
</protein>
<dbReference type="AlphaFoldDB" id="A0AAF0Z4W0"/>
<evidence type="ECO:0000259" key="8">
    <source>
        <dbReference type="Pfam" id="PF08125"/>
    </source>
</evidence>
<sequence>MTSTDPTDRTPTTTRASRRLSLATCPEVSQRPGVTGPAVDPTAVTVGIVHLGIGAFHRAHQAVFTEDAAAATGETGWGILGVTQRSATVVEQLVPQDGLYGVRTVGTDSSSLRVIGSVRGVAFPREETQRVLDAIAAPTTHIVTLTVTEKGYTAGPDGRLDLADPDVRGDIDALVGEIRGAAALARQTGAEVQGAATTHVVVEDAVPARSAIGLLVRGLAARARAGGEPLTVLTCDNLLDNGHVLEGLVGQALDAAAGVPGADPEQVERLRAWVHASVTFPCTMVDRIVPATTEDDRAAAEAATGVRDEGLVVAEPFMQWVIEDRFAGPRPAWELAGATLTDDVAPFERAKLRMLNGTHSLLAYLGSVAGHRLIADAVADPALLSAARSLLLDDVIPTLVAPEGLDLAAYAESLLERFANPALGHTTTQVAMDGSKKLPIRFLATAADRLAAGAVPDAVAHGVAGWVVFVAAGRTVTGEPLRLDDPIADELRAAAAEVAAPDEVAPAHAEALVRRMLAVEQVFPAEIRDHAGFRGAVVAHAERLLAGYAQH</sequence>
<dbReference type="EMBL" id="CP138359">
    <property type="protein sequence ID" value="WPF82887.1"/>
    <property type="molecule type" value="Genomic_DNA"/>
</dbReference>
<evidence type="ECO:0000313" key="9">
    <source>
        <dbReference type="EMBL" id="WPF82887.1"/>
    </source>
</evidence>
<dbReference type="InterPro" id="IPR050988">
    <property type="entry name" value="Mannitol_DH/Oxidoreductase"/>
</dbReference>
<evidence type="ECO:0000256" key="3">
    <source>
        <dbReference type="ARBA" id="ARBA00016219"/>
    </source>
</evidence>
<dbReference type="PROSITE" id="PS00974">
    <property type="entry name" value="MANNITOL_DHGENASE"/>
    <property type="match status" value="1"/>
</dbReference>
<dbReference type="RefSeq" id="WP_319158642.1">
    <property type="nucleotide sequence ID" value="NZ_CP138359.1"/>
</dbReference>
<feature type="domain" description="Mannitol dehydrogenase N-terminal" evidence="7">
    <location>
        <begin position="47"/>
        <end position="334"/>
    </location>
</feature>
<comment type="catalytic activity">
    <reaction evidence="6">
        <text>D-mannitol 1-phosphate + NAD(+) = beta-D-fructose 6-phosphate + NADH + H(+)</text>
        <dbReference type="Rhea" id="RHEA:19661"/>
        <dbReference type="ChEBI" id="CHEBI:15378"/>
        <dbReference type="ChEBI" id="CHEBI:57540"/>
        <dbReference type="ChEBI" id="CHEBI:57634"/>
        <dbReference type="ChEBI" id="CHEBI:57945"/>
        <dbReference type="ChEBI" id="CHEBI:61381"/>
        <dbReference type="EC" id="1.1.1.17"/>
    </reaction>
</comment>
<proteinExistence type="inferred from homology"/>
<dbReference type="GO" id="GO:0019594">
    <property type="term" value="P:mannitol metabolic process"/>
    <property type="evidence" value="ECO:0007669"/>
    <property type="project" value="InterPro"/>
</dbReference>
<dbReference type="EC" id="1.1.1.17" evidence="2"/>
<dbReference type="InterPro" id="IPR013131">
    <property type="entry name" value="Mannitol_DH_N"/>
</dbReference>
<dbReference type="SUPFAM" id="SSF48179">
    <property type="entry name" value="6-phosphogluconate dehydrogenase C-terminal domain-like"/>
    <property type="match status" value="1"/>
</dbReference>
<dbReference type="InterPro" id="IPR013328">
    <property type="entry name" value="6PGD_dom2"/>
</dbReference>
<dbReference type="KEGG" id="sbil:SANBI_000520"/>
<evidence type="ECO:0000259" key="7">
    <source>
        <dbReference type="Pfam" id="PF01232"/>
    </source>
</evidence>
<evidence type="ECO:0000313" key="10">
    <source>
        <dbReference type="Proteomes" id="UP001304340"/>
    </source>
</evidence>
<comment type="similarity">
    <text evidence="1">Belongs to the mannitol dehydrogenase family.</text>
</comment>
<evidence type="ECO:0000256" key="4">
    <source>
        <dbReference type="ARBA" id="ARBA00023002"/>
    </source>
</evidence>
<dbReference type="PANTHER" id="PTHR43362">
    <property type="entry name" value="MANNITOL DEHYDROGENASE DSF1-RELATED"/>
    <property type="match status" value="1"/>
</dbReference>
<dbReference type="Gene3D" id="3.40.50.720">
    <property type="entry name" value="NAD(P)-binding Rossmann-like Domain"/>
    <property type="match status" value="1"/>
</dbReference>
<dbReference type="InterPro" id="IPR023027">
    <property type="entry name" value="Mannitol_DH_CS"/>
</dbReference>
<accession>A0AAF0Z4W0</accession>
<keyword evidence="10" id="KW-1185">Reference proteome</keyword>
<dbReference type="Pfam" id="PF01232">
    <property type="entry name" value="Mannitol_dh"/>
    <property type="match status" value="1"/>
</dbReference>
<name>A0AAF0Z4W0_9MICO</name>
<evidence type="ECO:0000256" key="2">
    <source>
        <dbReference type="ARBA" id="ARBA00012939"/>
    </source>
</evidence>